<evidence type="ECO:0000259" key="16">
    <source>
        <dbReference type="Pfam" id="PF07992"/>
    </source>
</evidence>
<dbReference type="InterPro" id="IPR012999">
    <property type="entry name" value="Pyr_OxRdtase_I_AS"/>
</dbReference>
<feature type="binding site" evidence="11">
    <location>
        <position position="302"/>
    </location>
    <ligand>
        <name>FAD</name>
        <dbReference type="ChEBI" id="CHEBI:57692"/>
    </ligand>
</feature>
<keyword evidence="6 13" id="KW-0560">Oxidoreductase</keyword>
<keyword evidence="7" id="KW-1015">Disulfide bond</keyword>
<dbReference type="Pfam" id="PF07992">
    <property type="entry name" value="Pyr_redox_2"/>
    <property type="match status" value="1"/>
</dbReference>
<dbReference type="PANTHER" id="PTHR42737">
    <property type="entry name" value="GLUTATHIONE REDUCTASE"/>
    <property type="match status" value="1"/>
</dbReference>
<comment type="catalytic activity">
    <reaction evidence="9 14">
        <text>2 glutathione + NADP(+) = glutathione disulfide + NADPH + H(+)</text>
        <dbReference type="Rhea" id="RHEA:11740"/>
        <dbReference type="ChEBI" id="CHEBI:15378"/>
        <dbReference type="ChEBI" id="CHEBI:57783"/>
        <dbReference type="ChEBI" id="CHEBI:57925"/>
        <dbReference type="ChEBI" id="CHEBI:58297"/>
        <dbReference type="ChEBI" id="CHEBI:58349"/>
        <dbReference type="EC" id="1.8.1.7"/>
    </reaction>
</comment>
<dbReference type="InterPro" id="IPR046952">
    <property type="entry name" value="GSHR/TRXR-like"/>
</dbReference>
<dbReference type="EC" id="1.8.1.7" evidence="14"/>
<keyword evidence="18" id="KW-1185">Reference proteome</keyword>
<dbReference type="InterPro" id="IPR036188">
    <property type="entry name" value="FAD/NAD-bd_sf"/>
</dbReference>
<dbReference type="GO" id="GO:0005829">
    <property type="term" value="C:cytosol"/>
    <property type="evidence" value="ECO:0007669"/>
    <property type="project" value="TreeGrafter"/>
</dbReference>
<comment type="function">
    <text evidence="14">Catalyzes the reduction of glutathione disulfide (GSSG) to reduced glutathione (GSH).</text>
</comment>
<dbReference type="NCBIfam" id="NF004776">
    <property type="entry name" value="PRK06116.1"/>
    <property type="match status" value="1"/>
</dbReference>
<accession>A0A9Q4AQ59</accession>
<dbReference type="PROSITE" id="PS00076">
    <property type="entry name" value="PYRIDINE_REDOX_1"/>
    <property type="match status" value="1"/>
</dbReference>
<evidence type="ECO:0000256" key="5">
    <source>
        <dbReference type="ARBA" id="ARBA00022857"/>
    </source>
</evidence>
<dbReference type="AlphaFoldDB" id="A0A9Q4AQ59"/>
<dbReference type="PRINTS" id="PR00411">
    <property type="entry name" value="PNDRDTASEI"/>
</dbReference>
<dbReference type="SUPFAM" id="SSF51905">
    <property type="entry name" value="FAD/NAD(P)-binding domain"/>
    <property type="match status" value="1"/>
</dbReference>
<dbReference type="InterPro" id="IPR016156">
    <property type="entry name" value="FAD/NAD-linked_Rdtase_dimer_sf"/>
</dbReference>
<comment type="subunit">
    <text evidence="2">Homodimer.</text>
</comment>
<evidence type="ECO:0000256" key="8">
    <source>
        <dbReference type="ARBA" id="ARBA00023284"/>
    </source>
</evidence>
<evidence type="ECO:0000259" key="15">
    <source>
        <dbReference type="Pfam" id="PF02852"/>
    </source>
</evidence>
<dbReference type="RefSeq" id="WP_254674899.1">
    <property type="nucleotide sequence ID" value="NZ_JAMWDU010000004.1"/>
</dbReference>
<dbReference type="GO" id="GO:0045454">
    <property type="term" value="P:cell redox homeostasis"/>
    <property type="evidence" value="ECO:0007669"/>
    <property type="project" value="InterPro"/>
</dbReference>
<evidence type="ECO:0000256" key="9">
    <source>
        <dbReference type="ARBA" id="ARBA00049142"/>
    </source>
</evidence>
<evidence type="ECO:0000256" key="13">
    <source>
        <dbReference type="RuleBase" id="RU003691"/>
    </source>
</evidence>
<keyword evidence="11" id="KW-0520">NAD</keyword>
<dbReference type="InterPro" id="IPR004099">
    <property type="entry name" value="Pyr_nucl-diS_OxRdtase_dimer"/>
</dbReference>
<dbReference type="Pfam" id="PF02852">
    <property type="entry name" value="Pyr_redox_dim"/>
    <property type="match status" value="1"/>
</dbReference>
<evidence type="ECO:0000313" key="17">
    <source>
        <dbReference type="EMBL" id="MCP8887810.1"/>
    </source>
</evidence>
<evidence type="ECO:0000256" key="6">
    <source>
        <dbReference type="ARBA" id="ARBA00023002"/>
    </source>
</evidence>
<reference evidence="17" key="1">
    <citation type="submission" date="2022-06" db="EMBL/GenBank/DDBJ databases">
        <title>Devosia sp. XJ19-45 genome assembly.</title>
        <authorList>
            <person name="Li B."/>
            <person name="Cai M."/>
            <person name="Nie G."/>
            <person name="Li W."/>
        </authorList>
    </citation>
    <scope>NUCLEOTIDE SEQUENCE</scope>
    <source>
        <strain evidence="17">XJ19-45</strain>
    </source>
</reference>
<evidence type="ECO:0000256" key="2">
    <source>
        <dbReference type="ARBA" id="ARBA00011738"/>
    </source>
</evidence>
<dbReference type="GO" id="GO:0050661">
    <property type="term" value="F:NADP binding"/>
    <property type="evidence" value="ECO:0007669"/>
    <property type="project" value="InterPro"/>
</dbReference>
<dbReference type="EMBL" id="JAMWDU010000004">
    <property type="protein sequence ID" value="MCP8887810.1"/>
    <property type="molecule type" value="Genomic_DNA"/>
</dbReference>
<dbReference type="InterPro" id="IPR001100">
    <property type="entry name" value="Pyr_nuc-diS_OxRdtase"/>
</dbReference>
<keyword evidence="5 14" id="KW-0521">NADP</keyword>
<evidence type="ECO:0000256" key="14">
    <source>
        <dbReference type="RuleBase" id="RU365040"/>
    </source>
</evidence>
<dbReference type="Gene3D" id="3.30.390.30">
    <property type="match status" value="1"/>
</dbReference>
<feature type="binding site" evidence="11">
    <location>
        <position position="51"/>
    </location>
    <ligand>
        <name>FAD</name>
        <dbReference type="ChEBI" id="CHEBI:57692"/>
    </ligand>
</feature>
<evidence type="ECO:0000256" key="4">
    <source>
        <dbReference type="ARBA" id="ARBA00022827"/>
    </source>
</evidence>
<evidence type="ECO:0000313" key="18">
    <source>
        <dbReference type="Proteomes" id="UP001060275"/>
    </source>
</evidence>
<feature type="domain" description="FAD/NAD(P)-binding" evidence="16">
    <location>
        <begin position="5"/>
        <end position="317"/>
    </location>
</feature>
<dbReference type="Gene3D" id="3.50.50.60">
    <property type="entry name" value="FAD/NAD(P)-binding domain"/>
    <property type="match status" value="2"/>
</dbReference>
<evidence type="ECO:0000256" key="10">
    <source>
        <dbReference type="PIRSR" id="PIRSR000350-2"/>
    </source>
</evidence>
<feature type="binding site" evidence="11">
    <location>
        <begin position="174"/>
        <end position="181"/>
    </location>
    <ligand>
        <name>NAD(+)</name>
        <dbReference type="ChEBI" id="CHEBI:57540"/>
    </ligand>
</feature>
<evidence type="ECO:0000256" key="1">
    <source>
        <dbReference type="ARBA" id="ARBA00007532"/>
    </source>
</evidence>
<organism evidence="17 18">
    <name type="scientific">Devosia ureilytica</name>
    <dbReference type="NCBI Taxonomy" id="2952754"/>
    <lineage>
        <taxon>Bacteria</taxon>
        <taxon>Pseudomonadati</taxon>
        <taxon>Pseudomonadota</taxon>
        <taxon>Alphaproteobacteria</taxon>
        <taxon>Hyphomicrobiales</taxon>
        <taxon>Devosiaceae</taxon>
        <taxon>Devosia</taxon>
    </lineage>
</organism>
<name>A0A9Q4AQ59_9HYPH</name>
<dbReference type="InterPro" id="IPR006324">
    <property type="entry name" value="GSHR"/>
</dbReference>
<feature type="disulfide bond" description="Redox-active" evidence="12">
    <location>
        <begin position="42"/>
        <end position="47"/>
    </location>
</feature>
<dbReference type="NCBIfam" id="TIGR01424">
    <property type="entry name" value="gluta_reduc_2"/>
    <property type="match status" value="1"/>
</dbReference>
<dbReference type="PRINTS" id="PR00368">
    <property type="entry name" value="FADPNR"/>
</dbReference>
<dbReference type="GO" id="GO:0050660">
    <property type="term" value="F:flavin adenine dinucleotide binding"/>
    <property type="evidence" value="ECO:0007669"/>
    <property type="project" value="InterPro"/>
</dbReference>
<evidence type="ECO:0000256" key="11">
    <source>
        <dbReference type="PIRSR" id="PIRSR000350-3"/>
    </source>
</evidence>
<dbReference type="GO" id="GO:0034599">
    <property type="term" value="P:cellular response to oxidative stress"/>
    <property type="evidence" value="ECO:0007669"/>
    <property type="project" value="TreeGrafter"/>
</dbReference>
<keyword evidence="8 13" id="KW-0676">Redox-active center</keyword>
<evidence type="ECO:0000256" key="3">
    <source>
        <dbReference type="ARBA" id="ARBA00022630"/>
    </source>
</evidence>
<proteinExistence type="inferred from homology"/>
<dbReference type="PIRSF" id="PIRSF000350">
    <property type="entry name" value="Mercury_reductase_MerA"/>
    <property type="match status" value="1"/>
</dbReference>
<keyword evidence="11" id="KW-0547">Nucleotide-binding</keyword>
<keyword evidence="3 13" id="KW-0285">Flavoprotein</keyword>
<comment type="similarity">
    <text evidence="1 13">Belongs to the class-I pyridine nucleotide-disulfide oxidoreductase family.</text>
</comment>
<feature type="active site" description="Proton acceptor" evidence="10">
    <location>
        <position position="434"/>
    </location>
</feature>
<feature type="binding site" evidence="11">
    <location>
        <position position="261"/>
    </location>
    <ligand>
        <name>NAD(+)</name>
        <dbReference type="ChEBI" id="CHEBI:57540"/>
    </ligand>
</feature>
<protein>
    <recommendedName>
        <fullName evidence="14">Glutathione reductase</fullName>
        <shortName evidence="14">GRase</shortName>
        <ecNumber evidence="14">1.8.1.7</ecNumber>
    </recommendedName>
</protein>
<sequence length="457" mass="49082">MNFDYDLIVIGAGSGGVRAARMAATYGAKVAIVEEFRVGGTCVIRGCVPKKLYVYASRFKDQFDIAESFGWHVDASFDWPTLVAAKEKEITRLEHAYASNLEKPGVEIIRDRAVVTGPNGIRLVRDGRELSAKYLLVATGAHPFVPDIPGAELGITSNEAFDLPALPHSILIEGGGYIAVEFATIFAGLGVNTTLIYRGDCILRSFDDDMRRGLEAGLIDRGIRIIYQTTIKSLAQTGADVTATFSDGVSAPYGAVMFATGRRPNITGLGLETAGVALTDGGSVAVDEYSQTSVPSIYAVGDVTGRAQLTPVAIREGWYFAETVFNNNPLKVDHSVIPTAVFAEPEIGTVGLTEVEAATHGDIDVYVSRFRPMQNTLSNRTERMILKLITDKDEGKVLGVHILGPGAAEMIQLVGIAVAMGATKADFDRTIALHPSAAEELVTFKAPTYVYREGKRV</sequence>
<dbReference type="InterPro" id="IPR023753">
    <property type="entry name" value="FAD/NAD-binding_dom"/>
</dbReference>
<feature type="domain" description="Pyridine nucleotide-disulphide oxidoreductase dimerisation" evidence="15">
    <location>
        <begin position="337"/>
        <end position="443"/>
    </location>
</feature>
<dbReference type="SUPFAM" id="SSF55424">
    <property type="entry name" value="FAD/NAD-linked reductases, dimerisation (C-terminal) domain"/>
    <property type="match status" value="1"/>
</dbReference>
<dbReference type="Proteomes" id="UP001060275">
    <property type="component" value="Unassembled WGS sequence"/>
</dbReference>
<keyword evidence="4 11" id="KW-0274">FAD</keyword>
<dbReference type="GO" id="GO:0006749">
    <property type="term" value="P:glutathione metabolic process"/>
    <property type="evidence" value="ECO:0007669"/>
    <property type="project" value="InterPro"/>
</dbReference>
<dbReference type="GO" id="GO:0004362">
    <property type="term" value="F:glutathione-disulfide reductase (NADPH) activity"/>
    <property type="evidence" value="ECO:0007669"/>
    <property type="project" value="UniProtKB-EC"/>
</dbReference>
<comment type="cofactor">
    <cofactor evidence="11">
        <name>FAD</name>
        <dbReference type="ChEBI" id="CHEBI:57692"/>
    </cofactor>
    <text evidence="11">Binds 1 FAD per subunit.</text>
</comment>
<evidence type="ECO:0000256" key="7">
    <source>
        <dbReference type="ARBA" id="ARBA00023157"/>
    </source>
</evidence>
<gene>
    <name evidence="17" type="primary">gor</name>
    <name evidence="17" type="ORF">NF348_11870</name>
</gene>
<dbReference type="PANTHER" id="PTHR42737:SF2">
    <property type="entry name" value="GLUTATHIONE REDUCTASE"/>
    <property type="match status" value="1"/>
</dbReference>
<evidence type="ECO:0000256" key="12">
    <source>
        <dbReference type="PIRSR" id="PIRSR000350-4"/>
    </source>
</evidence>
<comment type="caution">
    <text evidence="17">The sequence shown here is derived from an EMBL/GenBank/DDBJ whole genome shotgun (WGS) entry which is preliminary data.</text>
</comment>